<feature type="region of interest" description="Disordered" evidence="1">
    <location>
        <begin position="252"/>
        <end position="272"/>
    </location>
</feature>
<organism evidence="2 3">
    <name type="scientific">Lophiotrema nucula</name>
    <dbReference type="NCBI Taxonomy" id="690887"/>
    <lineage>
        <taxon>Eukaryota</taxon>
        <taxon>Fungi</taxon>
        <taxon>Dikarya</taxon>
        <taxon>Ascomycota</taxon>
        <taxon>Pezizomycotina</taxon>
        <taxon>Dothideomycetes</taxon>
        <taxon>Pleosporomycetidae</taxon>
        <taxon>Pleosporales</taxon>
        <taxon>Lophiotremataceae</taxon>
        <taxon>Lophiotrema</taxon>
    </lineage>
</organism>
<reference evidence="2" key="1">
    <citation type="journal article" date="2020" name="Stud. Mycol.">
        <title>101 Dothideomycetes genomes: a test case for predicting lifestyles and emergence of pathogens.</title>
        <authorList>
            <person name="Haridas S."/>
            <person name="Albert R."/>
            <person name="Binder M."/>
            <person name="Bloem J."/>
            <person name="Labutti K."/>
            <person name="Salamov A."/>
            <person name="Andreopoulos B."/>
            <person name="Baker S."/>
            <person name="Barry K."/>
            <person name="Bills G."/>
            <person name="Bluhm B."/>
            <person name="Cannon C."/>
            <person name="Castanera R."/>
            <person name="Culley D."/>
            <person name="Daum C."/>
            <person name="Ezra D."/>
            <person name="Gonzalez J."/>
            <person name="Henrissat B."/>
            <person name="Kuo A."/>
            <person name="Liang C."/>
            <person name="Lipzen A."/>
            <person name="Lutzoni F."/>
            <person name="Magnuson J."/>
            <person name="Mondo S."/>
            <person name="Nolan M."/>
            <person name="Ohm R."/>
            <person name="Pangilinan J."/>
            <person name="Park H.-J."/>
            <person name="Ramirez L."/>
            <person name="Alfaro M."/>
            <person name="Sun H."/>
            <person name="Tritt A."/>
            <person name="Yoshinaga Y."/>
            <person name="Zwiers L.-H."/>
            <person name="Turgeon B."/>
            <person name="Goodwin S."/>
            <person name="Spatafora J."/>
            <person name="Crous P."/>
            <person name="Grigoriev I."/>
        </authorList>
    </citation>
    <scope>NUCLEOTIDE SEQUENCE</scope>
    <source>
        <strain evidence="2">CBS 627.86</strain>
    </source>
</reference>
<evidence type="ECO:0000313" key="2">
    <source>
        <dbReference type="EMBL" id="KAF2122736.1"/>
    </source>
</evidence>
<feature type="compositionally biased region" description="Low complexity" evidence="1">
    <location>
        <begin position="252"/>
        <end position="261"/>
    </location>
</feature>
<evidence type="ECO:0000313" key="3">
    <source>
        <dbReference type="Proteomes" id="UP000799770"/>
    </source>
</evidence>
<dbReference type="EMBL" id="ML977310">
    <property type="protein sequence ID" value="KAF2122736.1"/>
    <property type="molecule type" value="Genomic_DNA"/>
</dbReference>
<accession>A0A6A5ZTZ7</accession>
<dbReference type="OrthoDB" id="2157530at2759"/>
<protein>
    <recommendedName>
        <fullName evidence="4">Heterokaryon incompatibility domain-containing protein</fullName>
    </recommendedName>
</protein>
<dbReference type="AlphaFoldDB" id="A0A6A5ZTZ7"/>
<sequence length="468" mass="52898">MALRRHNNTVSECLLLRLKDMAHLPLELYDPYSRFFEDDLGLPNPSQMALEPDGTLAWVRNSTAPADDHYIQTVVAKMLDEIEAEGPQVSDDIGTHSSSCGSPIIPFEDHESKDYDRQRAWQEWNPWFSSLWTLQEVCVCPQMWLCTKEWDVLSIGPQDAKTPIGFTDLIALSNSALHHQNEDLDRRIGIVSPAVTSLTRLFKDTGLENLLEADRSTILALGNQRHCQDYRANAIMSAIGVTDWFESRLSSINSSSSSNLSPTTREREPQGDYPEGFLVEAASKIGPLFYATNIPGDELSYLLWQVSFSSRAVEDGVGSMFPFALGSEVRKHTYPATDFPDITHQSISKWKVHARSVRIPEAEVVSYTHQTSRQRHKQHDCLINGPMLDPPSLLFNVDQNIDLDEWVDKFMPTTRNFAVCLLTASWGTHGILLKELSCGKMIKVGTFMLFHRDVEVHIETLLVNWHVL</sequence>
<evidence type="ECO:0000256" key="1">
    <source>
        <dbReference type="SAM" id="MobiDB-lite"/>
    </source>
</evidence>
<dbReference type="Proteomes" id="UP000799770">
    <property type="component" value="Unassembled WGS sequence"/>
</dbReference>
<name>A0A6A5ZTZ7_9PLEO</name>
<proteinExistence type="predicted"/>
<evidence type="ECO:0008006" key="4">
    <source>
        <dbReference type="Google" id="ProtNLM"/>
    </source>
</evidence>
<gene>
    <name evidence="2" type="ORF">BDV96DRAFT_561291</name>
</gene>
<keyword evidence="3" id="KW-1185">Reference proteome</keyword>